<gene>
    <name evidence="2" type="ORF">PC5_00144</name>
</gene>
<organism evidence="2 3">
    <name type="scientific">Campylobacter phage PC5</name>
    <dbReference type="NCBI Taxonomy" id="1541690"/>
    <lineage>
        <taxon>Viruses</taxon>
        <taxon>Duplodnaviria</taxon>
        <taxon>Heunggongvirae</taxon>
        <taxon>Uroviricota</taxon>
        <taxon>Caudoviricetes</taxon>
        <taxon>Connertonviridae</taxon>
        <taxon>Fletchervirus</taxon>
        <taxon>Fletchervirus PC5</taxon>
    </lineage>
</organism>
<feature type="region of interest" description="Disordered" evidence="1">
    <location>
        <begin position="1"/>
        <end position="41"/>
    </location>
</feature>
<name>A0A1B0XVX6_9CAUD</name>
<feature type="compositionally biased region" description="Polar residues" evidence="1">
    <location>
        <begin position="1"/>
        <end position="19"/>
    </location>
</feature>
<reference evidence="2 3" key="1">
    <citation type="submission" date="2016-05" db="EMBL/GenBank/DDBJ databases">
        <title>Campylobacter bacteriophages isolated in Slovenia.</title>
        <authorList>
            <person name="Janez N."/>
            <person name="Peterka M."/>
            <person name="Accetto T."/>
        </authorList>
    </citation>
    <scope>NUCLEOTIDE SEQUENCE [LARGE SCALE GENOMIC DNA]</scope>
</reference>
<protein>
    <submittedName>
        <fullName evidence="2">Putative DNA end protector protein</fullName>
    </submittedName>
</protein>
<evidence type="ECO:0000313" key="3">
    <source>
        <dbReference type="Proteomes" id="UP000221511"/>
    </source>
</evidence>
<accession>A0A1B0XVX6</accession>
<evidence type="ECO:0000313" key="2">
    <source>
        <dbReference type="EMBL" id="ANH51263.1"/>
    </source>
</evidence>
<sequence>MPNYFSSSKPGSDQSNIVDSTKPGFVSSYQKKTKETQSISEEAKNINTGKKLIKDTVDDALKEKTTKEQEKAALNIVKQLMKKGTRNFKAEDFRFSNMIFMQYDAKFKDEVYDKTPLILVLSTSRSYVLGLNLHWTPVPLRIALIKILFKMNKAAIQKNKQLKITYKMVKPLLSALHLGPVIRLYIKKRISRKGIIIPQDLWLVAARLRAESFSGGYSADKLYAKAIQNYKKSKSKNIRKNRKMF</sequence>
<evidence type="ECO:0000256" key="1">
    <source>
        <dbReference type="SAM" id="MobiDB-lite"/>
    </source>
</evidence>
<dbReference type="Proteomes" id="UP000221511">
    <property type="component" value="Segment"/>
</dbReference>
<keyword evidence="3" id="KW-1185">Reference proteome</keyword>
<proteinExistence type="predicted"/>
<dbReference type="EMBL" id="KX229736">
    <property type="protein sequence ID" value="ANH51263.1"/>
    <property type="molecule type" value="Genomic_DNA"/>
</dbReference>